<keyword evidence="2" id="KW-1185">Reference proteome</keyword>
<reference evidence="1 2" key="1">
    <citation type="submission" date="2023-01" db="EMBL/GenBank/DDBJ databases">
        <authorList>
            <person name="Whitehead M."/>
        </authorList>
    </citation>
    <scope>NUCLEOTIDE SEQUENCE [LARGE SCALE GENOMIC DNA]</scope>
</reference>
<organism evidence="1 2">
    <name type="scientific">Macrosiphum euphorbiae</name>
    <name type="common">potato aphid</name>
    <dbReference type="NCBI Taxonomy" id="13131"/>
    <lineage>
        <taxon>Eukaryota</taxon>
        <taxon>Metazoa</taxon>
        <taxon>Ecdysozoa</taxon>
        <taxon>Arthropoda</taxon>
        <taxon>Hexapoda</taxon>
        <taxon>Insecta</taxon>
        <taxon>Pterygota</taxon>
        <taxon>Neoptera</taxon>
        <taxon>Paraneoptera</taxon>
        <taxon>Hemiptera</taxon>
        <taxon>Sternorrhyncha</taxon>
        <taxon>Aphidomorpha</taxon>
        <taxon>Aphidoidea</taxon>
        <taxon>Aphididae</taxon>
        <taxon>Macrosiphini</taxon>
        <taxon>Macrosiphum</taxon>
    </lineage>
</organism>
<evidence type="ECO:0000313" key="1">
    <source>
        <dbReference type="EMBL" id="CAI6361621.1"/>
    </source>
</evidence>
<name>A0AAV0X0X1_9HEMI</name>
<dbReference type="Proteomes" id="UP001160148">
    <property type="component" value="Unassembled WGS sequence"/>
</dbReference>
<comment type="caution">
    <text evidence="1">The sequence shown here is derived from an EMBL/GenBank/DDBJ whole genome shotgun (WGS) entry which is preliminary data.</text>
</comment>
<dbReference type="EMBL" id="CARXXK010000003">
    <property type="protein sequence ID" value="CAI6361621.1"/>
    <property type="molecule type" value="Genomic_DNA"/>
</dbReference>
<sequence>MNTNTRNIQRRNSISIRKKKTEVGSKLFVRKKNQTKTEIELADRDDVITEKWRKKFKIMDEINRKIATNIKILTANKLAYEDFNIKYLQLKSKVLDTEEKLLRNGIDTSEYPAFSNEEVDWSSEFGTVRSSKFERLLLLEMNAENTTPVTTITQHEY</sequence>
<evidence type="ECO:0000313" key="2">
    <source>
        <dbReference type="Proteomes" id="UP001160148"/>
    </source>
</evidence>
<protein>
    <submittedName>
        <fullName evidence="1">Uncharacterized protein</fullName>
    </submittedName>
</protein>
<dbReference type="AlphaFoldDB" id="A0AAV0X0X1"/>
<proteinExistence type="predicted"/>
<accession>A0AAV0X0X1</accession>
<gene>
    <name evidence="1" type="ORF">MEUPH1_LOCUS16782</name>
</gene>